<dbReference type="AlphaFoldDB" id="A0A8D8FM83"/>
<dbReference type="EMBL" id="HBUE01081991">
    <property type="protein sequence ID" value="CAG6477987.1"/>
    <property type="molecule type" value="Transcribed_RNA"/>
</dbReference>
<evidence type="ECO:0000256" key="1">
    <source>
        <dbReference type="SAM" id="MobiDB-lite"/>
    </source>
</evidence>
<proteinExistence type="predicted"/>
<evidence type="ECO:0000313" key="2">
    <source>
        <dbReference type="EMBL" id="CAG6477987.1"/>
    </source>
</evidence>
<organism evidence="2">
    <name type="scientific">Culex pipiens</name>
    <name type="common">House mosquito</name>
    <dbReference type="NCBI Taxonomy" id="7175"/>
    <lineage>
        <taxon>Eukaryota</taxon>
        <taxon>Metazoa</taxon>
        <taxon>Ecdysozoa</taxon>
        <taxon>Arthropoda</taxon>
        <taxon>Hexapoda</taxon>
        <taxon>Insecta</taxon>
        <taxon>Pterygota</taxon>
        <taxon>Neoptera</taxon>
        <taxon>Endopterygota</taxon>
        <taxon>Diptera</taxon>
        <taxon>Nematocera</taxon>
        <taxon>Culicoidea</taxon>
        <taxon>Culicidae</taxon>
        <taxon>Culicinae</taxon>
        <taxon>Culicini</taxon>
        <taxon>Culex</taxon>
        <taxon>Culex</taxon>
    </lineage>
</organism>
<feature type="region of interest" description="Disordered" evidence="1">
    <location>
        <begin position="1"/>
        <end position="20"/>
    </location>
</feature>
<sequence>MLRNLPLGDRDGNGRGLTGHLAQHEEVKSLRETADTGSDLGADHVLGVRDRAVNTRDGDVRNLAEQVKLLAQVFAHHVGLGSGIQQGTGEVFFTVAVQNSEHHRRQQHAGAARLCCGVHGSGVKCGGGYDGVCVLRSRAGMDHRVVALVAVLAVVLRATVSRKVVASEAVTAEPLVRDHPHALRNVHAVERSAVHDRVLLFVAGGTQRESFGRGFYGGVQADAGLERLLGRGVVASRLRRDLLRAVDLDRLPNACAPLQKLDHRVESWPLLLLSDRFLPRTQRSVVQLVLQQLHQDRTHLLDGFSKLLQDLRVALEIVDDPVQRFDGVVGDLGVLQQRTDVLLPQEILVVVVLGKGLPSDGVSLSGDFQVCDLASSFSEK</sequence>
<reference evidence="2" key="1">
    <citation type="submission" date="2021-05" db="EMBL/GenBank/DDBJ databases">
        <authorList>
            <person name="Alioto T."/>
            <person name="Alioto T."/>
            <person name="Gomez Garrido J."/>
        </authorList>
    </citation>
    <scope>NUCLEOTIDE SEQUENCE</scope>
</reference>
<protein>
    <submittedName>
        <fullName evidence="2">(northern house mosquito) hypothetical protein</fullName>
    </submittedName>
</protein>
<accession>A0A8D8FM83</accession>
<name>A0A8D8FM83_CULPI</name>